<dbReference type="OrthoDB" id="1903608at2759"/>
<sequence>MSSLLEKYGVAHWIATAYHPQTNGHAEKLTNSNQKDWSRHLEDALWAHRTAYRSLLGMSPYRIVFGKACHLPVELEHRAYWAVKKCNMAYDQAGEERKLQLQELEELRLEAYENSRIYKQRVKQFHDRQILRKEFHV</sequence>
<feature type="non-terminal residue" evidence="1">
    <location>
        <position position="137"/>
    </location>
</feature>
<organism evidence="1 2">
    <name type="scientific">Mucuna pruriens</name>
    <name type="common">Velvet bean</name>
    <name type="synonym">Dolichos pruriens</name>
    <dbReference type="NCBI Taxonomy" id="157652"/>
    <lineage>
        <taxon>Eukaryota</taxon>
        <taxon>Viridiplantae</taxon>
        <taxon>Streptophyta</taxon>
        <taxon>Embryophyta</taxon>
        <taxon>Tracheophyta</taxon>
        <taxon>Spermatophyta</taxon>
        <taxon>Magnoliopsida</taxon>
        <taxon>eudicotyledons</taxon>
        <taxon>Gunneridae</taxon>
        <taxon>Pentapetalae</taxon>
        <taxon>rosids</taxon>
        <taxon>fabids</taxon>
        <taxon>Fabales</taxon>
        <taxon>Fabaceae</taxon>
        <taxon>Papilionoideae</taxon>
        <taxon>50 kb inversion clade</taxon>
        <taxon>NPAAA clade</taxon>
        <taxon>indigoferoid/millettioid clade</taxon>
        <taxon>Phaseoleae</taxon>
        <taxon>Mucuna</taxon>
    </lineage>
</organism>
<name>A0A371HF66_MUCPR</name>
<reference evidence="1" key="1">
    <citation type="submission" date="2018-05" db="EMBL/GenBank/DDBJ databases">
        <title>Draft genome of Mucuna pruriens seed.</title>
        <authorList>
            <person name="Nnadi N.E."/>
            <person name="Vos R."/>
            <person name="Hasami M.H."/>
            <person name="Devisetty U.K."/>
            <person name="Aguiy J.C."/>
        </authorList>
    </citation>
    <scope>NUCLEOTIDE SEQUENCE [LARGE SCALE GENOMIC DNA]</scope>
    <source>
        <strain evidence="1">JCA_2017</strain>
    </source>
</reference>
<evidence type="ECO:0000313" key="1">
    <source>
        <dbReference type="EMBL" id="RDY01344.1"/>
    </source>
</evidence>
<dbReference type="SUPFAM" id="SSF53098">
    <property type="entry name" value="Ribonuclease H-like"/>
    <property type="match status" value="1"/>
</dbReference>
<accession>A0A371HF66</accession>
<dbReference type="InterPro" id="IPR052160">
    <property type="entry name" value="Gypsy_RT_Integrase-like"/>
</dbReference>
<evidence type="ECO:0000313" key="2">
    <source>
        <dbReference type="Proteomes" id="UP000257109"/>
    </source>
</evidence>
<gene>
    <name evidence="1" type="ORF">CR513_15342</name>
</gene>
<dbReference type="AlphaFoldDB" id="A0A371HF66"/>
<keyword evidence="2" id="KW-1185">Reference proteome</keyword>
<dbReference type="InterPro" id="IPR036397">
    <property type="entry name" value="RNaseH_sf"/>
</dbReference>
<evidence type="ECO:0008006" key="3">
    <source>
        <dbReference type="Google" id="ProtNLM"/>
    </source>
</evidence>
<dbReference type="InterPro" id="IPR012337">
    <property type="entry name" value="RNaseH-like_sf"/>
</dbReference>
<dbReference type="PANTHER" id="PTHR47266">
    <property type="entry name" value="ENDONUCLEASE-RELATED"/>
    <property type="match status" value="1"/>
</dbReference>
<comment type="caution">
    <text evidence="1">The sequence shown here is derived from an EMBL/GenBank/DDBJ whole genome shotgun (WGS) entry which is preliminary data.</text>
</comment>
<dbReference type="Gene3D" id="3.30.420.10">
    <property type="entry name" value="Ribonuclease H-like superfamily/Ribonuclease H"/>
    <property type="match status" value="1"/>
</dbReference>
<dbReference type="EMBL" id="QJKJ01002789">
    <property type="protein sequence ID" value="RDY01344.1"/>
    <property type="molecule type" value="Genomic_DNA"/>
</dbReference>
<dbReference type="GO" id="GO:0003676">
    <property type="term" value="F:nucleic acid binding"/>
    <property type="evidence" value="ECO:0007669"/>
    <property type="project" value="InterPro"/>
</dbReference>
<protein>
    <recommendedName>
        <fullName evidence="3">Integrase catalytic domain-containing protein</fullName>
    </recommendedName>
</protein>
<dbReference type="Proteomes" id="UP000257109">
    <property type="component" value="Unassembled WGS sequence"/>
</dbReference>
<proteinExistence type="predicted"/>
<feature type="non-terminal residue" evidence="1">
    <location>
        <position position="1"/>
    </location>
</feature>